<dbReference type="Gene3D" id="1.10.245.10">
    <property type="entry name" value="SWIB/MDM2 domain"/>
    <property type="match status" value="1"/>
</dbReference>
<feature type="domain" description="SUI1" evidence="3">
    <location>
        <begin position="539"/>
        <end position="612"/>
    </location>
</feature>
<feature type="region of interest" description="Disordered" evidence="2">
    <location>
        <begin position="212"/>
        <end position="251"/>
    </location>
</feature>
<accession>A0A1Y1W208</accession>
<dbReference type="InterPro" id="IPR048248">
    <property type="entry name" value="PUA_eIF2d-like"/>
</dbReference>
<dbReference type="FunFam" id="3.30.780.10:FF:000008">
    <property type="entry name" value="eukaryotic translation initiation factor 2D"/>
    <property type="match status" value="1"/>
</dbReference>
<dbReference type="Pfam" id="PF17832">
    <property type="entry name" value="Pre-PUA"/>
    <property type="match status" value="1"/>
</dbReference>
<dbReference type="InterPro" id="IPR001950">
    <property type="entry name" value="SUI1"/>
</dbReference>
<dbReference type="InterPro" id="IPR036885">
    <property type="entry name" value="SWIB_MDM2_dom_sf"/>
</dbReference>
<dbReference type="GO" id="GO:0003743">
    <property type="term" value="F:translation initiation factor activity"/>
    <property type="evidence" value="ECO:0007669"/>
    <property type="project" value="InterPro"/>
</dbReference>
<dbReference type="SUPFAM" id="SSF55159">
    <property type="entry name" value="eIF1-like"/>
    <property type="match status" value="1"/>
</dbReference>
<dbReference type="GeneID" id="63804914"/>
<dbReference type="PROSITE" id="PS50890">
    <property type="entry name" value="PUA"/>
    <property type="match status" value="1"/>
</dbReference>
<name>A0A1Y1W208_9FUNG</name>
<dbReference type="GO" id="GO:0001731">
    <property type="term" value="P:formation of translation preinitiation complex"/>
    <property type="evidence" value="ECO:0007669"/>
    <property type="project" value="InterPro"/>
</dbReference>
<dbReference type="InterPro" id="IPR015947">
    <property type="entry name" value="PUA-like_sf"/>
</dbReference>
<dbReference type="Gene3D" id="3.10.400.20">
    <property type="match status" value="1"/>
</dbReference>
<evidence type="ECO:0000313" key="6">
    <source>
        <dbReference type="Proteomes" id="UP000193922"/>
    </source>
</evidence>
<dbReference type="RefSeq" id="XP_040741448.1">
    <property type="nucleotide sequence ID" value="XM_040888266.1"/>
</dbReference>
<dbReference type="Pfam" id="PF25304">
    <property type="entry name" value="WHD_eIF2D"/>
    <property type="match status" value="1"/>
</dbReference>
<dbReference type="EMBL" id="MCFD01000012">
    <property type="protein sequence ID" value="ORX67561.1"/>
    <property type="molecule type" value="Genomic_DNA"/>
</dbReference>
<gene>
    <name evidence="5" type="ORF">DL89DRAFT_269360</name>
</gene>
<dbReference type="PROSITE" id="PS50296">
    <property type="entry name" value="SUI1"/>
    <property type="match status" value="1"/>
</dbReference>
<dbReference type="CDD" id="cd11608">
    <property type="entry name" value="eIF2D_C"/>
    <property type="match status" value="1"/>
</dbReference>
<feature type="compositionally biased region" description="Acidic residues" evidence="2">
    <location>
        <begin position="215"/>
        <end position="230"/>
    </location>
</feature>
<organism evidence="5 6">
    <name type="scientific">Linderina pennispora</name>
    <dbReference type="NCBI Taxonomy" id="61395"/>
    <lineage>
        <taxon>Eukaryota</taxon>
        <taxon>Fungi</taxon>
        <taxon>Fungi incertae sedis</taxon>
        <taxon>Zoopagomycota</taxon>
        <taxon>Kickxellomycotina</taxon>
        <taxon>Kickxellomycetes</taxon>
        <taxon>Kickxellales</taxon>
        <taxon>Kickxellaceae</taxon>
        <taxon>Linderina</taxon>
    </lineage>
</organism>
<dbReference type="Gene3D" id="3.30.780.10">
    <property type="entry name" value="SUI1-like domain"/>
    <property type="match status" value="1"/>
</dbReference>
<dbReference type="CDD" id="cd21156">
    <property type="entry name" value="PUA_eIF2d-like"/>
    <property type="match status" value="1"/>
</dbReference>
<dbReference type="InterPro" id="IPR036877">
    <property type="entry name" value="SUI1_dom_sf"/>
</dbReference>
<dbReference type="Proteomes" id="UP000193922">
    <property type="component" value="Unassembled WGS sequence"/>
</dbReference>
<dbReference type="InterPro" id="IPR058886">
    <property type="entry name" value="SWIB_eIF2D"/>
</dbReference>
<protein>
    <submittedName>
        <fullName evidence="5">Uncharacterized protein</fullName>
    </submittedName>
</protein>
<dbReference type="AlphaFoldDB" id="A0A1Y1W208"/>
<reference evidence="5 6" key="1">
    <citation type="submission" date="2016-07" db="EMBL/GenBank/DDBJ databases">
        <title>Pervasive Adenine N6-methylation of Active Genes in Fungi.</title>
        <authorList>
            <consortium name="DOE Joint Genome Institute"/>
            <person name="Mondo S.J."/>
            <person name="Dannebaum R.O."/>
            <person name="Kuo R.C."/>
            <person name="Labutti K."/>
            <person name="Haridas S."/>
            <person name="Kuo A."/>
            <person name="Salamov A."/>
            <person name="Ahrendt S.R."/>
            <person name="Lipzen A."/>
            <person name="Sullivan W."/>
            <person name="Andreopoulos W.B."/>
            <person name="Clum A."/>
            <person name="Lindquist E."/>
            <person name="Daum C."/>
            <person name="Ramamoorthy G.K."/>
            <person name="Gryganskyi A."/>
            <person name="Culley D."/>
            <person name="Magnuson J.K."/>
            <person name="James T.Y."/>
            <person name="O'Malley M.A."/>
            <person name="Stajich J.E."/>
            <person name="Spatafora J.W."/>
            <person name="Visel A."/>
            <person name="Grigoriev I.V."/>
        </authorList>
    </citation>
    <scope>NUCLEOTIDE SEQUENCE [LARGE SCALE GENOMIC DNA]</scope>
    <source>
        <strain evidence="5 6">ATCC 12442</strain>
    </source>
</reference>
<dbReference type="InterPro" id="IPR039757">
    <property type="entry name" value="EIF2D"/>
</dbReference>
<dbReference type="SUPFAM" id="SSF47592">
    <property type="entry name" value="SWIB/MDM2 domain"/>
    <property type="match status" value="1"/>
</dbReference>
<feature type="domain" description="DM2" evidence="4">
    <location>
        <begin position="430"/>
        <end position="515"/>
    </location>
</feature>
<evidence type="ECO:0000259" key="3">
    <source>
        <dbReference type="PROSITE" id="PS50296"/>
    </source>
</evidence>
<dbReference type="Pfam" id="PF26291">
    <property type="entry name" value="SWIB_eIF2D"/>
    <property type="match status" value="1"/>
</dbReference>
<evidence type="ECO:0000256" key="2">
    <source>
        <dbReference type="SAM" id="MobiDB-lite"/>
    </source>
</evidence>
<evidence type="ECO:0000313" key="5">
    <source>
        <dbReference type="EMBL" id="ORX67561.1"/>
    </source>
</evidence>
<dbReference type="InterPro" id="IPR041366">
    <property type="entry name" value="Pre-PUA"/>
</dbReference>
<dbReference type="InterPro" id="IPR039759">
    <property type="entry name" value="eIF2D_SUI1"/>
</dbReference>
<dbReference type="SUPFAM" id="SSF88697">
    <property type="entry name" value="PUA domain-like"/>
    <property type="match status" value="1"/>
</dbReference>
<dbReference type="PROSITE" id="PS51925">
    <property type="entry name" value="SWIB_MDM2"/>
    <property type="match status" value="1"/>
</dbReference>
<dbReference type="PANTHER" id="PTHR12217">
    <property type="entry name" value="EUKARYOTIC TRANSLATION INITIATION FACTOR 2D"/>
    <property type="match status" value="1"/>
</dbReference>
<dbReference type="Pfam" id="PF01253">
    <property type="entry name" value="SUI1"/>
    <property type="match status" value="1"/>
</dbReference>
<dbReference type="STRING" id="61395.A0A1Y1W208"/>
<dbReference type="PANTHER" id="PTHR12217:SF4">
    <property type="entry name" value="EUKARYOTIC TRANSLATION INITIATION FACTOR 2D"/>
    <property type="match status" value="1"/>
</dbReference>
<evidence type="ECO:0000259" key="4">
    <source>
        <dbReference type="PROSITE" id="PS51925"/>
    </source>
</evidence>
<dbReference type="Pfam" id="PF26292">
    <property type="entry name" value="PUA_elF2D"/>
    <property type="match status" value="1"/>
</dbReference>
<sequence length="630" mass="68336">MFKKPFNIKSRTPVRSSDCRRLIKEAKEEFPEAWGAVEDAKDSDAVLPVPNNLQTAKFVSHVGERGQIIYDGPGDPLWIKAELLDNQESVLVPTVYSLWRFPTMLPILWTWPAVVKKLINGADLMAPGLIIPDGGLPDLKRGAVVAICCPGSLAAQAVGVLTFETKGVTSVAGAKGKAVLITHTYKDHLWESGSKAHPQEILQAGTGSALHVEGDFGDSSDDGGGEDDGGDWTVVTKKPPASGTAAATSEELVPLERDSAQLSARLEKEAVISESAAAPVSEPSTKPTPAEMDSLLLEALKQVMATVLDQKAATDLLPLNSSTLYSHYIVSNAPHNQELDIKKSTYKKLAKFLKAAEKRGLVQLKDIRGESHIKSFNWKHKEMLEYKPYKVSLAKKGHAVASSAATGASSAQPTVGRVDKTASGMIQVIELFKPSNGLKPLFDEVGASTPSGYFSRHQARSVLEDYIKAHGLIDPKNPRQVKLDHRLCDGLLTKDEYSKLTVFPRDKLQSRLQEKMTLYTELRIPGKTPTAKIGAPPQVEILCEKKMGNKVITRTVGLEKYEIDPHAVAKELRTICASSTTVDPVPGKKNALAVIVQGHHVSALAKLLEKHGLPPRLITVTDKTSKPKKK</sequence>
<dbReference type="OrthoDB" id="199771at2759"/>
<proteinExistence type="inferred from homology"/>
<dbReference type="InterPro" id="IPR057429">
    <property type="entry name" value="WH_eIF2D"/>
</dbReference>
<dbReference type="InterPro" id="IPR003121">
    <property type="entry name" value="SWIB_MDM2_domain"/>
</dbReference>
<comment type="similarity">
    <text evidence="1">Belongs to the eIF2D family.</text>
</comment>
<evidence type="ECO:0000256" key="1">
    <source>
        <dbReference type="ARBA" id="ARBA00010359"/>
    </source>
</evidence>
<keyword evidence="6" id="KW-1185">Reference proteome</keyword>
<comment type="caution">
    <text evidence="5">The sequence shown here is derived from an EMBL/GenBank/DDBJ whole genome shotgun (WGS) entry which is preliminary data.</text>
</comment>